<evidence type="ECO:0000256" key="1">
    <source>
        <dbReference type="ARBA" id="ARBA00001947"/>
    </source>
</evidence>
<dbReference type="AlphaFoldDB" id="A0A842I1F8"/>
<dbReference type="Gene3D" id="1.25.40.10">
    <property type="entry name" value="Tetratricopeptide repeat domain"/>
    <property type="match status" value="1"/>
</dbReference>
<evidence type="ECO:0000256" key="3">
    <source>
        <dbReference type="ARBA" id="ARBA00022723"/>
    </source>
</evidence>
<evidence type="ECO:0000256" key="4">
    <source>
        <dbReference type="ARBA" id="ARBA00022801"/>
    </source>
</evidence>
<dbReference type="GO" id="GO:0046872">
    <property type="term" value="F:metal ion binding"/>
    <property type="evidence" value="ECO:0007669"/>
    <property type="project" value="UniProtKB-KW"/>
</dbReference>
<evidence type="ECO:0000313" key="9">
    <source>
        <dbReference type="Proteomes" id="UP000564378"/>
    </source>
</evidence>
<dbReference type="Pfam" id="PF13432">
    <property type="entry name" value="TPR_16"/>
    <property type="match status" value="2"/>
</dbReference>
<keyword evidence="4" id="KW-0378">Hydrolase</keyword>
<keyword evidence="6 8" id="KW-0482">Metalloprotease</keyword>
<dbReference type="InterPro" id="IPR001915">
    <property type="entry name" value="Peptidase_M48"/>
</dbReference>
<comment type="caution">
    <text evidence="8">The sequence shown here is derived from an EMBL/GenBank/DDBJ whole genome shotgun (WGS) entry which is preliminary data.</text>
</comment>
<dbReference type="Proteomes" id="UP000564378">
    <property type="component" value="Unassembled WGS sequence"/>
</dbReference>
<proteinExistence type="predicted"/>
<evidence type="ECO:0000256" key="2">
    <source>
        <dbReference type="ARBA" id="ARBA00022670"/>
    </source>
</evidence>
<keyword evidence="2 8" id="KW-0645">Protease</keyword>
<comment type="cofactor">
    <cofactor evidence="1">
        <name>Zn(2+)</name>
        <dbReference type="ChEBI" id="CHEBI:29105"/>
    </cofactor>
</comment>
<reference evidence="8 9" key="1">
    <citation type="submission" date="2020-08" db="EMBL/GenBank/DDBJ databases">
        <title>Draft genome sequence of Parasphingopyxis sp. GrpM-11.</title>
        <authorList>
            <person name="Oh J."/>
            <person name="Roh D.-H."/>
        </authorList>
    </citation>
    <scope>NUCLEOTIDE SEQUENCE [LARGE SCALE GENOMIC DNA]</scope>
    <source>
        <strain evidence="8 9">GrpM-11</strain>
    </source>
</reference>
<evidence type="ECO:0000256" key="6">
    <source>
        <dbReference type="ARBA" id="ARBA00023049"/>
    </source>
</evidence>
<dbReference type="GO" id="GO:0051603">
    <property type="term" value="P:proteolysis involved in protein catabolic process"/>
    <property type="evidence" value="ECO:0007669"/>
    <property type="project" value="TreeGrafter"/>
</dbReference>
<dbReference type="SUPFAM" id="SSF48452">
    <property type="entry name" value="TPR-like"/>
    <property type="match status" value="1"/>
</dbReference>
<evidence type="ECO:0000259" key="7">
    <source>
        <dbReference type="Pfam" id="PF01435"/>
    </source>
</evidence>
<evidence type="ECO:0000256" key="5">
    <source>
        <dbReference type="ARBA" id="ARBA00022833"/>
    </source>
</evidence>
<keyword evidence="9" id="KW-1185">Reference proteome</keyword>
<organism evidence="8 9">
    <name type="scientific">Parasphingopyxis marina</name>
    <dbReference type="NCBI Taxonomy" id="2761622"/>
    <lineage>
        <taxon>Bacteria</taxon>
        <taxon>Pseudomonadati</taxon>
        <taxon>Pseudomonadota</taxon>
        <taxon>Alphaproteobacteria</taxon>
        <taxon>Sphingomonadales</taxon>
        <taxon>Sphingomonadaceae</taxon>
        <taxon>Parasphingopyxis</taxon>
    </lineage>
</organism>
<dbReference type="InterPro" id="IPR011990">
    <property type="entry name" value="TPR-like_helical_dom_sf"/>
</dbReference>
<evidence type="ECO:0000313" key="8">
    <source>
        <dbReference type="EMBL" id="MBC2778509.1"/>
    </source>
</evidence>
<sequence length="487" mass="52542">MIAPLSSPVQARRAKAAAMIASRTISTTMIARAALFVLLAMVLAVRPVAAQSILRDAETEALLNDMAAPLVEAAGLQSNGFEIVLVNDQSINAFVAGGQRVFIHSGLLLAADNANEVQGVIAHELGHVTGGHAISIRDGFSNAGNISILSILAAAALIAAGAPDAGMAVMSGGSRAAIGQFLAFSRVQESSSDLAGAEYLSTAGISGRGSLAFFRRIQNQEYRLAIPQTNAYNRTHPLSGDRIAILTELYENDPAWDAPTDPALEARFQRARAKLLGFIETPQRTMIAYPQSDTSVPARYARAYAWHKEAYPDRALAEVDALLADAPHDPYFLELRGQVLLESGRPDEALPALREATLNSRSNPLIAALFGHALIATEDSANYEEALSVLRTAVQRDNRNPFAWRRLGYIYSQEGDLARAYLATAEYASLTGQPREAFVNAQQAMLGIPQGTPDWLRAQDIVMAMRGEVEELDEDERRERRRPAPDG</sequence>
<dbReference type="GO" id="GO:0004222">
    <property type="term" value="F:metalloendopeptidase activity"/>
    <property type="evidence" value="ECO:0007669"/>
    <property type="project" value="InterPro"/>
</dbReference>
<dbReference type="PANTHER" id="PTHR22726:SF1">
    <property type="entry name" value="METALLOENDOPEPTIDASE OMA1, MITOCHONDRIAL"/>
    <property type="match status" value="1"/>
</dbReference>
<dbReference type="Gene3D" id="3.30.2010.10">
    <property type="entry name" value="Metalloproteases ('zincins'), catalytic domain"/>
    <property type="match status" value="1"/>
</dbReference>
<dbReference type="PANTHER" id="PTHR22726">
    <property type="entry name" value="METALLOENDOPEPTIDASE OMA1"/>
    <property type="match status" value="1"/>
</dbReference>
<feature type="domain" description="Peptidase M48" evidence="7">
    <location>
        <begin position="61"/>
        <end position="248"/>
    </location>
</feature>
<protein>
    <submittedName>
        <fullName evidence="8">M48 family metalloprotease</fullName>
    </submittedName>
</protein>
<dbReference type="EMBL" id="JACJVJ010000002">
    <property type="protein sequence ID" value="MBC2778509.1"/>
    <property type="molecule type" value="Genomic_DNA"/>
</dbReference>
<keyword evidence="3" id="KW-0479">Metal-binding</keyword>
<dbReference type="InterPro" id="IPR051156">
    <property type="entry name" value="Mito/Outer_Membr_Metalloprot"/>
</dbReference>
<dbReference type="CDD" id="cd07324">
    <property type="entry name" value="M48C_Oma1-like"/>
    <property type="match status" value="1"/>
</dbReference>
<gene>
    <name evidence="8" type="ORF">H6P80_12865</name>
</gene>
<keyword evidence="5" id="KW-0862">Zinc</keyword>
<name>A0A842I1F8_9SPHN</name>
<accession>A0A842I1F8</accession>
<dbReference type="Pfam" id="PF01435">
    <property type="entry name" value="Peptidase_M48"/>
    <property type="match status" value="1"/>
</dbReference>
<dbReference type="GO" id="GO:0016020">
    <property type="term" value="C:membrane"/>
    <property type="evidence" value="ECO:0007669"/>
    <property type="project" value="TreeGrafter"/>
</dbReference>